<dbReference type="AlphaFoldDB" id="A0A645BEC8"/>
<protein>
    <submittedName>
        <fullName evidence="2">Uncharacterized protein</fullName>
    </submittedName>
</protein>
<proteinExistence type="predicted"/>
<organism evidence="2">
    <name type="scientific">bioreactor metagenome</name>
    <dbReference type="NCBI Taxonomy" id="1076179"/>
    <lineage>
        <taxon>unclassified sequences</taxon>
        <taxon>metagenomes</taxon>
        <taxon>ecological metagenomes</taxon>
    </lineage>
</organism>
<reference evidence="2" key="1">
    <citation type="submission" date="2019-08" db="EMBL/GenBank/DDBJ databases">
        <authorList>
            <person name="Kucharzyk K."/>
            <person name="Murdoch R.W."/>
            <person name="Higgins S."/>
            <person name="Loffler F."/>
        </authorList>
    </citation>
    <scope>NUCLEOTIDE SEQUENCE</scope>
</reference>
<feature type="transmembrane region" description="Helical" evidence="1">
    <location>
        <begin position="12"/>
        <end position="29"/>
    </location>
</feature>
<comment type="caution">
    <text evidence="2">The sequence shown here is derived from an EMBL/GenBank/DDBJ whole genome shotgun (WGS) entry which is preliminary data.</text>
</comment>
<keyword evidence="1" id="KW-0472">Membrane</keyword>
<dbReference type="EMBL" id="VSSQ01019610">
    <property type="protein sequence ID" value="MPM63800.1"/>
    <property type="molecule type" value="Genomic_DNA"/>
</dbReference>
<evidence type="ECO:0000256" key="1">
    <source>
        <dbReference type="SAM" id="Phobius"/>
    </source>
</evidence>
<accession>A0A645BEC8</accession>
<gene>
    <name evidence="2" type="ORF">SDC9_110684</name>
</gene>
<keyword evidence="1" id="KW-1133">Transmembrane helix</keyword>
<keyword evidence="1" id="KW-0812">Transmembrane</keyword>
<sequence>MEKVDVYMSREIQYRCVILVSSFISFSSIPPFFMIVLAEAMFCLSHVSSAFVIPKFRVIGSAKASI</sequence>
<evidence type="ECO:0000313" key="2">
    <source>
        <dbReference type="EMBL" id="MPM63800.1"/>
    </source>
</evidence>
<name>A0A645BEC8_9ZZZZ</name>